<proteinExistence type="predicted"/>
<dbReference type="InterPro" id="IPR009872">
    <property type="entry name" value="DUF1427"/>
</dbReference>
<evidence type="ECO:0000313" key="3">
    <source>
        <dbReference type="Proteomes" id="UP001279642"/>
    </source>
</evidence>
<dbReference type="RefSeq" id="WP_320506596.1">
    <property type="nucleotide sequence ID" value="NZ_JAXCLW010000001.1"/>
</dbReference>
<keyword evidence="3" id="KW-1185">Reference proteome</keyword>
<name>A0ABU5E5D7_9PROT</name>
<dbReference type="EMBL" id="JAXCLW010000001">
    <property type="protein sequence ID" value="MDY0881537.1"/>
    <property type="molecule type" value="Genomic_DNA"/>
</dbReference>
<feature type="region of interest" description="Disordered" evidence="1">
    <location>
        <begin position="74"/>
        <end position="97"/>
    </location>
</feature>
<dbReference type="InterPro" id="IPR020017">
    <property type="entry name" value="XapX_domain"/>
</dbReference>
<reference evidence="2 3" key="1">
    <citation type="journal article" date="2016" name="Antonie Van Leeuwenhoek">
        <title>Dongia soli sp. nov., isolated from soil from Dokdo, Korea.</title>
        <authorList>
            <person name="Kim D.U."/>
            <person name="Lee H."/>
            <person name="Kim H."/>
            <person name="Kim S.G."/>
            <person name="Ka J.O."/>
        </authorList>
    </citation>
    <scope>NUCLEOTIDE SEQUENCE [LARGE SCALE GENOMIC DNA]</scope>
    <source>
        <strain evidence="2 3">D78</strain>
    </source>
</reference>
<dbReference type="Proteomes" id="UP001279642">
    <property type="component" value="Unassembled WGS sequence"/>
</dbReference>
<accession>A0ABU5E5D7</accession>
<protein>
    <submittedName>
        <fullName evidence="2">XapX domain-containing protein</fullName>
    </submittedName>
</protein>
<dbReference type="NCBIfam" id="TIGR03510">
    <property type="entry name" value="XapX"/>
    <property type="match status" value="1"/>
</dbReference>
<evidence type="ECO:0000313" key="2">
    <source>
        <dbReference type="EMBL" id="MDY0881537.1"/>
    </source>
</evidence>
<dbReference type="Pfam" id="PF07235">
    <property type="entry name" value="DUF1427"/>
    <property type="match status" value="1"/>
</dbReference>
<evidence type="ECO:0000256" key="1">
    <source>
        <dbReference type="SAM" id="MobiDB-lite"/>
    </source>
</evidence>
<gene>
    <name evidence="2" type="ORF">SMD27_01650</name>
</gene>
<sequence length="97" mass="10169">MKMYLASLAAGVLVGIIYSVINVRSPAPPVVALIGLLGILAGEQIPPLVKCLLSRELTVQSWFGHVGPHMFGDLPKGPKIEMTTSDPASSKGDDAKS</sequence>
<organism evidence="2 3">
    <name type="scientific">Dongia soli</name>
    <dbReference type="NCBI Taxonomy" id="600628"/>
    <lineage>
        <taxon>Bacteria</taxon>
        <taxon>Pseudomonadati</taxon>
        <taxon>Pseudomonadota</taxon>
        <taxon>Alphaproteobacteria</taxon>
        <taxon>Rhodospirillales</taxon>
        <taxon>Dongiaceae</taxon>
        <taxon>Dongia</taxon>
    </lineage>
</organism>
<comment type="caution">
    <text evidence="2">The sequence shown here is derived from an EMBL/GenBank/DDBJ whole genome shotgun (WGS) entry which is preliminary data.</text>
</comment>